<gene>
    <name evidence="10" type="ORF">H8M03_03565</name>
</gene>
<proteinExistence type="predicted"/>
<evidence type="ECO:0000256" key="9">
    <source>
        <dbReference type="SAM" id="Phobius"/>
    </source>
</evidence>
<dbReference type="InterPro" id="IPR050171">
    <property type="entry name" value="MFS_Transporters"/>
</dbReference>
<evidence type="ECO:0000256" key="6">
    <source>
        <dbReference type="ARBA" id="ARBA00022989"/>
    </source>
</evidence>
<feature type="transmembrane region" description="Helical" evidence="9">
    <location>
        <begin position="272"/>
        <end position="289"/>
    </location>
</feature>
<feature type="transmembrane region" description="Helical" evidence="9">
    <location>
        <begin position="350"/>
        <end position="367"/>
    </location>
</feature>
<dbReference type="PANTHER" id="PTHR23517:SF15">
    <property type="entry name" value="PROTON-DEPENDENT OLIGOPEPTIDE FAMILY TRANSPORT PROTEIN"/>
    <property type="match status" value="1"/>
</dbReference>
<feature type="transmembrane region" description="Helical" evidence="9">
    <location>
        <begin position="54"/>
        <end position="72"/>
    </location>
</feature>
<protein>
    <submittedName>
        <fullName evidence="10">Peptide MFS transporter</fullName>
    </submittedName>
</protein>
<feature type="transmembrane region" description="Helical" evidence="9">
    <location>
        <begin position="379"/>
        <end position="397"/>
    </location>
</feature>
<keyword evidence="5" id="KW-0571">Peptide transport</keyword>
<organism evidence="10 11">
    <name type="scientific">Sphingomonas sabuli</name>
    <dbReference type="NCBI Taxonomy" id="2764186"/>
    <lineage>
        <taxon>Bacteria</taxon>
        <taxon>Pseudomonadati</taxon>
        <taxon>Pseudomonadota</taxon>
        <taxon>Alphaproteobacteria</taxon>
        <taxon>Sphingomonadales</taxon>
        <taxon>Sphingomonadaceae</taxon>
        <taxon>Sphingomonas</taxon>
    </lineage>
</organism>
<dbReference type="AlphaFoldDB" id="A0A7G9L476"/>
<feature type="transmembrane region" description="Helical" evidence="9">
    <location>
        <begin position="301"/>
        <end position="319"/>
    </location>
</feature>
<dbReference type="PROSITE" id="PS01022">
    <property type="entry name" value="PTR2_1"/>
    <property type="match status" value="1"/>
</dbReference>
<evidence type="ECO:0000313" key="10">
    <source>
        <dbReference type="EMBL" id="QNM83425.1"/>
    </source>
</evidence>
<keyword evidence="7 9" id="KW-0472">Membrane</keyword>
<accession>A0A7G9L476</accession>
<evidence type="ECO:0000313" key="11">
    <source>
        <dbReference type="Proteomes" id="UP000515861"/>
    </source>
</evidence>
<dbReference type="InterPro" id="IPR005279">
    <property type="entry name" value="Dipep/tripep_permease"/>
</dbReference>
<dbReference type="GO" id="GO:0006857">
    <property type="term" value="P:oligopeptide transport"/>
    <property type="evidence" value="ECO:0007669"/>
    <property type="project" value="InterPro"/>
</dbReference>
<feature type="transmembrane region" description="Helical" evidence="9">
    <location>
        <begin position="12"/>
        <end position="33"/>
    </location>
</feature>
<evidence type="ECO:0000256" key="2">
    <source>
        <dbReference type="ARBA" id="ARBA00022448"/>
    </source>
</evidence>
<dbReference type="PANTHER" id="PTHR23517">
    <property type="entry name" value="RESISTANCE PROTEIN MDTM, PUTATIVE-RELATED-RELATED"/>
    <property type="match status" value="1"/>
</dbReference>
<dbReference type="RefSeq" id="WP_187480380.1">
    <property type="nucleotide sequence ID" value="NZ_CP060697.1"/>
</dbReference>
<name>A0A7G9L476_9SPHN</name>
<feature type="transmembrane region" description="Helical" evidence="9">
    <location>
        <begin position="485"/>
        <end position="504"/>
    </location>
</feature>
<feature type="transmembrane region" description="Helical" evidence="9">
    <location>
        <begin position="142"/>
        <end position="162"/>
    </location>
</feature>
<keyword evidence="4 9" id="KW-0812">Transmembrane</keyword>
<dbReference type="EMBL" id="CP060697">
    <property type="protein sequence ID" value="QNM83425.1"/>
    <property type="molecule type" value="Genomic_DNA"/>
</dbReference>
<dbReference type="InterPro" id="IPR018456">
    <property type="entry name" value="PTR2_symporter_CS"/>
</dbReference>
<feature type="transmembrane region" description="Helical" evidence="9">
    <location>
        <begin position="208"/>
        <end position="228"/>
    </location>
</feature>
<dbReference type="Proteomes" id="UP000515861">
    <property type="component" value="Chromosome"/>
</dbReference>
<evidence type="ECO:0000256" key="5">
    <source>
        <dbReference type="ARBA" id="ARBA00022856"/>
    </source>
</evidence>
<feature type="transmembrane region" description="Helical" evidence="9">
    <location>
        <begin position="409"/>
        <end position="428"/>
    </location>
</feature>
<keyword evidence="5" id="KW-0653">Protein transport</keyword>
<evidence type="ECO:0000256" key="1">
    <source>
        <dbReference type="ARBA" id="ARBA00004651"/>
    </source>
</evidence>
<keyword evidence="11" id="KW-1185">Reference proteome</keyword>
<evidence type="ECO:0000256" key="4">
    <source>
        <dbReference type="ARBA" id="ARBA00022692"/>
    </source>
</evidence>
<evidence type="ECO:0000256" key="8">
    <source>
        <dbReference type="SAM" id="MobiDB-lite"/>
    </source>
</evidence>
<dbReference type="InterPro" id="IPR036259">
    <property type="entry name" value="MFS_trans_sf"/>
</dbReference>
<dbReference type="GO" id="GO:1904680">
    <property type="term" value="F:peptide transmembrane transporter activity"/>
    <property type="evidence" value="ECO:0007669"/>
    <property type="project" value="InterPro"/>
</dbReference>
<feature type="region of interest" description="Disordered" evidence="8">
    <location>
        <begin position="521"/>
        <end position="552"/>
    </location>
</feature>
<feature type="transmembrane region" description="Helical" evidence="9">
    <location>
        <begin position="113"/>
        <end position="130"/>
    </location>
</feature>
<dbReference type="KEGG" id="ssau:H8M03_03565"/>
<feature type="transmembrane region" description="Helical" evidence="9">
    <location>
        <begin position="249"/>
        <end position="266"/>
    </location>
</feature>
<sequence>MKPMGLWQEGDWIAAIAVIVLAIFLTIGAKVAIQKEPEFAGHPKGLYMLFFAEMWERFSYYGMRALLIFYLTQHWLFNDSKSNLIYGAYTSLVYITPVLGGYLADRYLGQRKAVLFGGILLAVGHSLMAVEGVGGQDDPTINVFWAALAFIIVGSGFLKANISVMVGQLYKMTDVRRDGAYTIFYMGINVGAAIGTILVGYLGETIGWGYGFGLAGIGMLAGLVVFVLGKKALRGAGEAPQVLARSKEYMLYAIGVGAVAVIWALVQYQDVIQMLLAVSGIALLGYVLYESFKLEKEPRERMFAILFLIALNPLFWGLFEQAGGSMNLFTDRFVDRSGVPASIFQSINPIYIIMLAPLFAGLWVSLGKRGLEPSAPAKFGLALAQMGLANLVLVWGAEAYGMAAMTPVLFVFLYYLFATTGELCLSPVGLSAMNRLAPRYLASLIMGAWFYMTAVGNFVAGKIGEATGGHDGEMSKQALLDIYELFGWISIGAAVAVLALSPIVKKWMHLDTLRDRDELAGQSELGEAEAAGMFPQGEETGRPQTDPRGPRA</sequence>
<keyword evidence="2" id="KW-0813">Transport</keyword>
<reference evidence="10 11" key="1">
    <citation type="submission" date="2020-08" db="EMBL/GenBank/DDBJ databases">
        <title>Sphingomonas sp. sand1-3 16S ribosomal RNA gene Genome sequencing and assembly.</title>
        <authorList>
            <person name="Kang M."/>
        </authorList>
    </citation>
    <scope>NUCLEOTIDE SEQUENCE [LARGE SCALE GENOMIC DNA]</scope>
    <source>
        <strain evidence="11">sand1-3</strain>
    </source>
</reference>
<keyword evidence="6 9" id="KW-1133">Transmembrane helix</keyword>
<feature type="transmembrane region" description="Helical" evidence="9">
    <location>
        <begin position="183"/>
        <end position="202"/>
    </location>
</feature>
<dbReference type="CDD" id="cd17346">
    <property type="entry name" value="MFS_DtpA_like"/>
    <property type="match status" value="1"/>
</dbReference>
<evidence type="ECO:0000256" key="3">
    <source>
        <dbReference type="ARBA" id="ARBA00022475"/>
    </source>
</evidence>
<keyword evidence="3" id="KW-1003">Cell membrane</keyword>
<dbReference type="SUPFAM" id="SSF103473">
    <property type="entry name" value="MFS general substrate transporter"/>
    <property type="match status" value="1"/>
</dbReference>
<dbReference type="NCBIfam" id="TIGR00924">
    <property type="entry name" value="yjdL_sub1_fam"/>
    <property type="match status" value="1"/>
</dbReference>
<dbReference type="Pfam" id="PF00854">
    <property type="entry name" value="PTR2"/>
    <property type="match status" value="1"/>
</dbReference>
<dbReference type="InterPro" id="IPR000109">
    <property type="entry name" value="POT_fam"/>
</dbReference>
<evidence type="ECO:0000256" key="7">
    <source>
        <dbReference type="ARBA" id="ARBA00023136"/>
    </source>
</evidence>
<dbReference type="Gene3D" id="1.20.1250.20">
    <property type="entry name" value="MFS general substrate transporter like domains"/>
    <property type="match status" value="1"/>
</dbReference>
<feature type="transmembrane region" description="Helical" evidence="9">
    <location>
        <begin position="84"/>
        <end position="104"/>
    </location>
</feature>
<comment type="subcellular location">
    <subcellularLocation>
        <location evidence="1">Cell membrane</location>
        <topology evidence="1">Multi-pass membrane protein</topology>
    </subcellularLocation>
</comment>
<feature type="transmembrane region" description="Helical" evidence="9">
    <location>
        <begin position="440"/>
        <end position="460"/>
    </location>
</feature>
<dbReference type="GO" id="GO:0005886">
    <property type="term" value="C:plasma membrane"/>
    <property type="evidence" value="ECO:0007669"/>
    <property type="project" value="UniProtKB-SubCell"/>
</dbReference>